<dbReference type="EMBL" id="JAMJPK010000005">
    <property type="protein sequence ID" value="MCL7941217.1"/>
    <property type="molecule type" value="Genomic_DNA"/>
</dbReference>
<gene>
    <name evidence="1" type="ORF">M8009_13065</name>
</gene>
<keyword evidence="2" id="KW-1185">Reference proteome</keyword>
<evidence type="ECO:0000313" key="1">
    <source>
        <dbReference type="EMBL" id="MCL7941217.1"/>
    </source>
</evidence>
<proteinExistence type="predicted"/>
<evidence type="ECO:0000313" key="2">
    <source>
        <dbReference type="Proteomes" id="UP001165369"/>
    </source>
</evidence>
<dbReference type="Pfam" id="PF24175">
    <property type="entry name" value="SU10_adaptor"/>
    <property type="match status" value="1"/>
</dbReference>
<dbReference type="InterPro" id="IPR056209">
    <property type="entry name" value="SU10_adaptor"/>
</dbReference>
<dbReference type="RefSeq" id="WP_250061808.1">
    <property type="nucleotide sequence ID" value="NZ_JAMJPK010000005.1"/>
</dbReference>
<organism evidence="1 2">
    <name type="scientific">Halomonas gemina</name>
    <dbReference type="NCBI Taxonomy" id="2945105"/>
    <lineage>
        <taxon>Bacteria</taxon>
        <taxon>Pseudomonadati</taxon>
        <taxon>Pseudomonadota</taxon>
        <taxon>Gammaproteobacteria</taxon>
        <taxon>Oceanospirillales</taxon>
        <taxon>Halomonadaceae</taxon>
        <taxon>Halomonas</taxon>
    </lineage>
</organism>
<protein>
    <submittedName>
        <fullName evidence="1">Uncharacterized protein</fullName>
    </submittedName>
</protein>
<reference evidence="1" key="1">
    <citation type="submission" date="2022-05" db="EMBL/GenBank/DDBJ databases">
        <title>Halomonas geminus sp. nov. and Halomonas llamarensis sp. nov. isolated from high-altitude salars of the Atacama Desert.</title>
        <authorList>
            <person name="Hintersatz C."/>
            <person name="Rojas L.A."/>
            <person name="Wei T.-S."/>
            <person name="Kutschke S."/>
            <person name="Lehmann F."/>
            <person name="Jain R."/>
            <person name="Pollmann K."/>
        </authorList>
    </citation>
    <scope>NUCLEOTIDE SEQUENCE</scope>
    <source>
        <strain evidence="1">ATCH28</strain>
    </source>
</reference>
<dbReference type="Proteomes" id="UP001165369">
    <property type="component" value="Unassembled WGS sequence"/>
</dbReference>
<comment type="caution">
    <text evidence="1">The sequence shown here is derived from an EMBL/GenBank/DDBJ whole genome shotgun (WGS) entry which is preliminary data.</text>
</comment>
<accession>A0ABT0T2U8</accession>
<sequence length="209" mass="23607">MNYLALCQTTRQRAGMSGTGPAQVTGNTGEMARVVDWVRQAWLELQGGHMGEWNALWRPLDLPVSAGAAELDPPADLRRLVRDRLYFDARPLSWHAWRDLPRQPGQGQHPTAIAERPDGKLMLWPAPESAGTLHGEYYANLQVLENGDDEPWLPRHLQDAIIYQALIYYATYEDAPEIYQDARDSVMDYQLRMANELLPAWDLTAGPIA</sequence>
<name>A0ABT0T2U8_9GAMM</name>